<evidence type="ECO:0000313" key="1">
    <source>
        <dbReference type="EMBL" id="KXB81301.1"/>
    </source>
</evidence>
<reference evidence="1 2" key="1">
    <citation type="submission" date="2016-01" db="EMBL/GenBank/DDBJ databases">
        <authorList>
            <person name="Mitreva M."/>
            <person name="Pepin K.H."/>
            <person name="Mihindukulasuriya K.A."/>
            <person name="Fulton R."/>
            <person name="Fronick C."/>
            <person name="O'Laughlin M."/>
            <person name="Miner T."/>
            <person name="Herter B."/>
            <person name="Rosa B.A."/>
            <person name="Cordes M."/>
            <person name="Tomlinson C."/>
            <person name="Wollam A."/>
            <person name="Palsikar V.B."/>
            <person name="Mardis E.R."/>
            <person name="Wilson R.K."/>
        </authorList>
    </citation>
    <scope>NUCLEOTIDE SEQUENCE [LARGE SCALE GENOMIC DNA]</scope>
    <source>
        <strain evidence="1 2">DNF00696</strain>
    </source>
</reference>
<gene>
    <name evidence="1" type="ORF">HMPREF1862_00573</name>
</gene>
<evidence type="ECO:0000313" key="2">
    <source>
        <dbReference type="Proteomes" id="UP000070572"/>
    </source>
</evidence>
<protein>
    <submittedName>
        <fullName evidence="1">Uncharacterized protein</fullName>
    </submittedName>
</protein>
<dbReference type="AlphaFoldDB" id="A0AB34X0M8"/>
<dbReference type="Proteomes" id="UP000070572">
    <property type="component" value="Unassembled WGS sequence"/>
</dbReference>
<name>A0AB34X0M8_9ACTO</name>
<organism evidence="1 2">
    <name type="scientific">Varibaculum cambriense</name>
    <dbReference type="NCBI Taxonomy" id="184870"/>
    <lineage>
        <taxon>Bacteria</taxon>
        <taxon>Bacillati</taxon>
        <taxon>Actinomycetota</taxon>
        <taxon>Actinomycetes</taxon>
        <taxon>Actinomycetales</taxon>
        <taxon>Actinomycetaceae</taxon>
        <taxon>Varibaculum</taxon>
    </lineage>
</organism>
<dbReference type="EMBL" id="LSDN01000011">
    <property type="protein sequence ID" value="KXB81301.1"/>
    <property type="molecule type" value="Genomic_DNA"/>
</dbReference>
<sequence>MEQKMTNHELDADITSKARNILSNLDNQRQFTLSLSDMAKELEECLETPEPTQLQALAGLIGGGASQTMAIADQINSLVHDLQELLIKKVVEND</sequence>
<proteinExistence type="predicted"/>
<accession>A0AB34X0M8</accession>
<comment type="caution">
    <text evidence="1">The sequence shown here is derived from an EMBL/GenBank/DDBJ whole genome shotgun (WGS) entry which is preliminary data.</text>
</comment>